<dbReference type="AlphaFoldDB" id="A0AAW0B574"/>
<evidence type="ECO:0000256" key="1">
    <source>
        <dbReference type="SAM" id="MobiDB-lite"/>
    </source>
</evidence>
<dbReference type="EMBL" id="JAWWNJ010000040">
    <property type="protein sequence ID" value="KAK7020770.1"/>
    <property type="molecule type" value="Genomic_DNA"/>
</dbReference>
<dbReference type="Proteomes" id="UP001362999">
    <property type="component" value="Unassembled WGS sequence"/>
</dbReference>
<evidence type="ECO:0000313" key="3">
    <source>
        <dbReference type="Proteomes" id="UP001362999"/>
    </source>
</evidence>
<reference evidence="2 3" key="1">
    <citation type="journal article" date="2024" name="J Genomics">
        <title>Draft genome sequencing and assembly of Favolaschia claudopus CIRM-BRFM 2984 isolated from oak limbs.</title>
        <authorList>
            <person name="Navarro D."/>
            <person name="Drula E."/>
            <person name="Chaduli D."/>
            <person name="Cazenave R."/>
            <person name="Ahrendt S."/>
            <person name="Wang J."/>
            <person name="Lipzen A."/>
            <person name="Daum C."/>
            <person name="Barry K."/>
            <person name="Grigoriev I.V."/>
            <person name="Favel A."/>
            <person name="Rosso M.N."/>
            <person name="Martin F."/>
        </authorList>
    </citation>
    <scope>NUCLEOTIDE SEQUENCE [LARGE SCALE GENOMIC DNA]</scope>
    <source>
        <strain evidence="2 3">CIRM-BRFM 2984</strain>
    </source>
</reference>
<protein>
    <submittedName>
        <fullName evidence="2">Uncharacterized protein</fullName>
    </submittedName>
</protein>
<name>A0AAW0B574_9AGAR</name>
<comment type="caution">
    <text evidence="2">The sequence shown here is derived from an EMBL/GenBank/DDBJ whole genome shotgun (WGS) entry which is preliminary data.</text>
</comment>
<organism evidence="2 3">
    <name type="scientific">Favolaschia claudopus</name>
    <dbReference type="NCBI Taxonomy" id="2862362"/>
    <lineage>
        <taxon>Eukaryota</taxon>
        <taxon>Fungi</taxon>
        <taxon>Dikarya</taxon>
        <taxon>Basidiomycota</taxon>
        <taxon>Agaricomycotina</taxon>
        <taxon>Agaricomycetes</taxon>
        <taxon>Agaricomycetidae</taxon>
        <taxon>Agaricales</taxon>
        <taxon>Marasmiineae</taxon>
        <taxon>Mycenaceae</taxon>
        <taxon>Favolaschia</taxon>
    </lineage>
</organism>
<feature type="compositionally biased region" description="Basic and acidic residues" evidence="1">
    <location>
        <begin position="443"/>
        <end position="453"/>
    </location>
</feature>
<evidence type="ECO:0000313" key="2">
    <source>
        <dbReference type="EMBL" id="KAK7020770.1"/>
    </source>
</evidence>
<feature type="region of interest" description="Disordered" evidence="1">
    <location>
        <begin position="424"/>
        <end position="453"/>
    </location>
</feature>
<accession>A0AAW0B574</accession>
<gene>
    <name evidence="2" type="ORF">R3P38DRAFT_2781409</name>
</gene>
<sequence length="453" mass="49448">MPLLPHEMDFLTSLQAVTAAASSYGLLNRNNPEMRASKLPIRKSKAEGITGPDPPYRLSGSEGMVNSDTGPGKNALTKAEKAARAARLKAAAVKKPSLTCYTPVVPHIDFVIYARKKAARWALDTDVFIVPVDINELKKRPKNTKALKAEAAAKVQSMRESSADAMSGVFKDINGTTLACVFAAHGSDSRMIGPYPGSQDRAVEHYPRFLRTEENYDGVNQSLIQRTWEAAQMLHAVVQPVAPERDVRHVEDDKFMTYTPSGTAEVVSERAGVTHLVHCWPMQGHSKGPFMPSSDFFRGCQAAVAVRHYFQATQEVAIYLSCMFEVAFPEYYSNTLKQGSGDGSGQKINDMKPSFAHCHSTLSFQTLNTKINFAAQLNPPGRLSGAYFGFVGLGPGSRTLFPALYPASQSTHIDNSTITSGPSQFHWPGASQRKEWTAGGDSGAERWSEVVLE</sequence>
<feature type="region of interest" description="Disordered" evidence="1">
    <location>
        <begin position="45"/>
        <end position="72"/>
    </location>
</feature>
<proteinExistence type="predicted"/>
<keyword evidence="3" id="KW-1185">Reference proteome</keyword>